<dbReference type="Pfam" id="PF14026">
    <property type="entry name" value="SCO4226-like"/>
    <property type="match status" value="1"/>
</dbReference>
<comment type="caution">
    <text evidence="1">The sequence shown here is derived from an EMBL/GenBank/DDBJ whole genome shotgun (WGS) entry which is preliminary data.</text>
</comment>
<evidence type="ECO:0000313" key="1">
    <source>
        <dbReference type="EMBL" id="MCV2871860.1"/>
    </source>
</evidence>
<dbReference type="Proteomes" id="UP001652564">
    <property type="component" value="Unassembled WGS sequence"/>
</dbReference>
<organism evidence="1 2">
    <name type="scientific">Albidovulum litorale</name>
    <dbReference type="NCBI Taxonomy" id="2984134"/>
    <lineage>
        <taxon>Bacteria</taxon>
        <taxon>Pseudomonadati</taxon>
        <taxon>Pseudomonadota</taxon>
        <taxon>Alphaproteobacteria</taxon>
        <taxon>Rhodobacterales</taxon>
        <taxon>Paracoccaceae</taxon>
        <taxon>Albidovulum</taxon>
    </lineage>
</organism>
<reference evidence="1 2" key="1">
    <citation type="submission" date="2022-10" db="EMBL/GenBank/DDBJ databases">
        <title>Defluviimonas sp. nov., isolated from ocean surface sediments.</title>
        <authorList>
            <person name="He W."/>
            <person name="Wang L."/>
            <person name="Zhang D.-F."/>
        </authorList>
    </citation>
    <scope>NUCLEOTIDE SEQUENCE [LARGE SCALE GENOMIC DNA]</scope>
    <source>
        <strain evidence="1 2">WL0050</strain>
    </source>
</reference>
<accession>A0ABT2ZL49</accession>
<gene>
    <name evidence="1" type="ORF">OEZ71_06080</name>
</gene>
<proteinExistence type="predicted"/>
<evidence type="ECO:0000313" key="2">
    <source>
        <dbReference type="Proteomes" id="UP001652564"/>
    </source>
</evidence>
<sequence>MTLKRYVIERDIVGVGAMSGDELSAASRTSNDALAKLTPRVQWSHSYVTGDKTFCIYFAEDEDAIRDHARISGFPATTITEVQTIIDPATAV</sequence>
<keyword evidence="2" id="KW-1185">Reference proteome</keyword>
<dbReference type="InterPro" id="IPR025336">
    <property type="entry name" value="SCO4226-like"/>
</dbReference>
<protein>
    <submittedName>
        <fullName evidence="1">DUF4242 domain-containing protein</fullName>
    </submittedName>
</protein>
<dbReference type="RefSeq" id="WP_263739069.1">
    <property type="nucleotide sequence ID" value="NZ_JAOWKZ010000002.1"/>
</dbReference>
<name>A0ABT2ZL49_9RHOB</name>
<dbReference type="EMBL" id="JAOWKZ010000002">
    <property type="protein sequence ID" value="MCV2871860.1"/>
    <property type="molecule type" value="Genomic_DNA"/>
</dbReference>